<evidence type="ECO:0000259" key="2">
    <source>
        <dbReference type="Pfam" id="PF01575"/>
    </source>
</evidence>
<dbReference type="OrthoDB" id="9801735at2"/>
<protein>
    <submittedName>
        <fullName evidence="3">MaoC family dehydratase</fullName>
    </submittedName>
</protein>
<evidence type="ECO:0000313" key="3">
    <source>
        <dbReference type="EMBL" id="KAB2362667.1"/>
    </source>
</evidence>
<dbReference type="EMBL" id="WBMR01000279">
    <property type="protein sequence ID" value="KAB2362667.1"/>
    <property type="molecule type" value="Genomic_DNA"/>
</dbReference>
<gene>
    <name evidence="3" type="ORF">F9B16_45150</name>
</gene>
<dbReference type="AlphaFoldDB" id="A0A6L3VLZ7"/>
<keyword evidence="4" id="KW-1185">Reference proteome</keyword>
<proteinExistence type="inferred from homology"/>
<name>A0A6L3VLZ7_9ACTN</name>
<organism evidence="3 4">
    <name type="scientific">Actinomadura montaniterrae</name>
    <dbReference type="NCBI Taxonomy" id="1803903"/>
    <lineage>
        <taxon>Bacteria</taxon>
        <taxon>Bacillati</taxon>
        <taxon>Actinomycetota</taxon>
        <taxon>Actinomycetes</taxon>
        <taxon>Streptosporangiales</taxon>
        <taxon>Thermomonosporaceae</taxon>
        <taxon>Actinomadura</taxon>
    </lineage>
</organism>
<dbReference type="Gene3D" id="3.10.129.10">
    <property type="entry name" value="Hotdog Thioesterase"/>
    <property type="match status" value="1"/>
</dbReference>
<dbReference type="InterPro" id="IPR029069">
    <property type="entry name" value="HotDog_dom_sf"/>
</dbReference>
<feature type="domain" description="MaoC-like" evidence="2">
    <location>
        <begin position="54"/>
        <end position="127"/>
    </location>
</feature>
<accession>A0A6L3VLZ7</accession>
<dbReference type="SUPFAM" id="SSF54637">
    <property type="entry name" value="Thioesterase/thiol ester dehydrase-isomerase"/>
    <property type="match status" value="1"/>
</dbReference>
<comment type="similarity">
    <text evidence="1">Belongs to the enoyl-CoA hydratase/isomerase family.</text>
</comment>
<dbReference type="Proteomes" id="UP000483004">
    <property type="component" value="Unassembled WGS sequence"/>
</dbReference>
<comment type="caution">
    <text evidence="3">The sequence shown here is derived from an EMBL/GenBank/DDBJ whole genome shotgun (WGS) entry which is preliminary data.</text>
</comment>
<dbReference type="InterPro" id="IPR002539">
    <property type="entry name" value="MaoC-like_dom"/>
</dbReference>
<sequence length="148" mass="16275">MAYSLADFPDLVGKELFCSDWELIGSADEEAFRHATFLREDFMGRPVSGGGGSGERTVSGFLLLSMLVAFHKRELDLGSGGLNYGVDSVRFLRPVRTGRRVRARATLLDVREKDAGTRVLTRNELETEGTGSPAMVADWITFFPRDGA</sequence>
<evidence type="ECO:0000256" key="1">
    <source>
        <dbReference type="ARBA" id="ARBA00005254"/>
    </source>
</evidence>
<dbReference type="RefSeq" id="WP_151546432.1">
    <property type="nucleotide sequence ID" value="NZ_WBMR01000279.1"/>
</dbReference>
<dbReference type="Pfam" id="PF01575">
    <property type="entry name" value="MaoC_dehydratas"/>
    <property type="match status" value="1"/>
</dbReference>
<reference evidence="3 4" key="1">
    <citation type="submission" date="2019-09" db="EMBL/GenBank/DDBJ databases">
        <title>Actinomadura physcomitrii sp. nov., a novel actinomycete isolated from moss [Physcomitrium sphaericum (Ludw) Fuernr].</title>
        <authorList>
            <person name="Liu C."/>
            <person name="Zhuang X."/>
        </authorList>
    </citation>
    <scope>NUCLEOTIDE SEQUENCE [LARGE SCALE GENOMIC DNA]</scope>
    <source>
        <strain evidence="3 4">CYP1-1B</strain>
    </source>
</reference>
<evidence type="ECO:0000313" key="4">
    <source>
        <dbReference type="Proteomes" id="UP000483004"/>
    </source>
</evidence>